<dbReference type="PANTHER" id="PTHR10621:SF0">
    <property type="entry name" value="UV EXCISION REPAIR PROTEIN RAD23"/>
    <property type="match status" value="1"/>
</dbReference>
<keyword evidence="10" id="KW-1185">Reference proteome</keyword>
<dbReference type="PROSITE" id="PS50030">
    <property type="entry name" value="UBA"/>
    <property type="match status" value="2"/>
</dbReference>
<dbReference type="PROSITE" id="PS50053">
    <property type="entry name" value="UBIQUITIN_2"/>
    <property type="match status" value="1"/>
</dbReference>
<dbReference type="PRINTS" id="PR01839">
    <property type="entry name" value="RAD23PROTEIN"/>
</dbReference>
<dbReference type="GO" id="GO:0000224">
    <property type="term" value="F:peptide-N4-(N-acetyl-beta-glucosaminyl)asparagine amidase activity"/>
    <property type="evidence" value="ECO:0007669"/>
    <property type="project" value="EnsemblFungi"/>
</dbReference>
<dbReference type="GO" id="GO:0000122">
    <property type="term" value="P:negative regulation of transcription by RNA polymerase II"/>
    <property type="evidence" value="ECO:0007669"/>
    <property type="project" value="EnsemblFungi"/>
</dbReference>
<dbReference type="GO" id="GO:0036503">
    <property type="term" value="P:ERAD pathway"/>
    <property type="evidence" value="ECO:0007669"/>
    <property type="project" value="EnsemblFungi"/>
</dbReference>
<evidence type="ECO:0000313" key="10">
    <source>
        <dbReference type="Proteomes" id="UP000094236"/>
    </source>
</evidence>
<feature type="region of interest" description="Disordered" evidence="6">
    <location>
        <begin position="200"/>
        <end position="222"/>
    </location>
</feature>
<dbReference type="GO" id="GO:0070628">
    <property type="term" value="F:proteasome binding"/>
    <property type="evidence" value="ECO:0007669"/>
    <property type="project" value="EnsemblFungi"/>
</dbReference>
<dbReference type="Gene3D" id="3.10.20.90">
    <property type="entry name" value="Phosphatidylinositol 3-kinase Catalytic Subunit, Chain A, domain 1"/>
    <property type="match status" value="1"/>
</dbReference>
<dbReference type="FunFam" id="1.10.8.10:FF:000003">
    <property type="entry name" value="UV excision repair protein RAD23 homolog"/>
    <property type="match status" value="1"/>
</dbReference>
<dbReference type="GO" id="GO:0120125">
    <property type="term" value="C:PNGase complex"/>
    <property type="evidence" value="ECO:0007669"/>
    <property type="project" value="EnsemblFungi"/>
</dbReference>
<dbReference type="Proteomes" id="UP000094236">
    <property type="component" value="Unassembled WGS sequence"/>
</dbReference>
<dbReference type="EMBL" id="KV454013">
    <property type="protein sequence ID" value="ODV96099.1"/>
    <property type="molecule type" value="Genomic_DNA"/>
</dbReference>
<reference evidence="10" key="1">
    <citation type="submission" date="2016-05" db="EMBL/GenBank/DDBJ databases">
        <title>Comparative genomics of biotechnologically important yeasts.</title>
        <authorList>
            <consortium name="DOE Joint Genome Institute"/>
            <person name="Riley R."/>
            <person name="Haridas S."/>
            <person name="Wolfe K.H."/>
            <person name="Lopes M.R."/>
            <person name="Hittinger C.T."/>
            <person name="Goker M."/>
            <person name="Salamov A."/>
            <person name="Wisecaver J."/>
            <person name="Long T.M."/>
            <person name="Aerts A.L."/>
            <person name="Barry K."/>
            <person name="Choi C."/>
            <person name="Clum A."/>
            <person name="Coughlan A.Y."/>
            <person name="Deshpande S."/>
            <person name="Douglass A.P."/>
            <person name="Hanson S.J."/>
            <person name="Klenk H.-P."/>
            <person name="Labutti K."/>
            <person name="Lapidus A."/>
            <person name="Lindquist E."/>
            <person name="Lipzen A."/>
            <person name="Meier-Kolthoff J.P."/>
            <person name="Ohm R.A."/>
            <person name="Otillar R.P."/>
            <person name="Pangilinan J."/>
            <person name="Peng Y."/>
            <person name="Rokas A."/>
            <person name="Rosa C.A."/>
            <person name="Scheuner C."/>
            <person name="Sibirny A.A."/>
            <person name="Slot J.C."/>
            <person name="Stielow J.B."/>
            <person name="Sun H."/>
            <person name="Kurtzman C.P."/>
            <person name="Blackwell M."/>
            <person name="Grigoriev I.V."/>
            <person name="Jeffries T.W."/>
        </authorList>
    </citation>
    <scope>NUCLEOTIDE SEQUENCE [LARGE SCALE GENOMIC DNA]</scope>
    <source>
        <strain evidence="10">NRRL Y-2460</strain>
    </source>
</reference>
<evidence type="ECO:0000256" key="6">
    <source>
        <dbReference type="SAM" id="MobiDB-lite"/>
    </source>
</evidence>
<dbReference type="GO" id="GO:0036435">
    <property type="term" value="F:K48-linked polyubiquitin modification-dependent protein binding"/>
    <property type="evidence" value="ECO:0007669"/>
    <property type="project" value="EnsemblFungi"/>
</dbReference>
<dbReference type="GO" id="GO:0030674">
    <property type="term" value="F:protein-macromolecule adaptor activity"/>
    <property type="evidence" value="ECO:0007669"/>
    <property type="project" value="EnsemblFungi"/>
</dbReference>
<keyword evidence="3 5" id="KW-0234">DNA repair</keyword>
<dbReference type="OrthoDB" id="419317at2759"/>
<evidence type="ECO:0000313" key="9">
    <source>
        <dbReference type="EMBL" id="ODV96099.1"/>
    </source>
</evidence>
<dbReference type="AlphaFoldDB" id="A0A1E4TWI9"/>
<dbReference type="STRING" id="669874.A0A1E4TWI9"/>
<keyword evidence="1" id="KW-0677">Repeat</keyword>
<evidence type="ECO:0000256" key="4">
    <source>
        <dbReference type="ARBA" id="ARBA00023242"/>
    </source>
</evidence>
<evidence type="ECO:0000256" key="1">
    <source>
        <dbReference type="ARBA" id="ARBA00022737"/>
    </source>
</evidence>
<gene>
    <name evidence="9" type="ORF">PACTADRAFT_20555</name>
</gene>
<dbReference type="GO" id="GO:0043161">
    <property type="term" value="P:proteasome-mediated ubiquitin-dependent protein catabolic process"/>
    <property type="evidence" value="ECO:0007669"/>
    <property type="project" value="UniProtKB-UniRule"/>
</dbReference>
<dbReference type="CDD" id="cd14378">
    <property type="entry name" value="UBA1_Rhp23p_like"/>
    <property type="match status" value="1"/>
</dbReference>
<protein>
    <recommendedName>
        <fullName evidence="5">UV excision repair protein RAD23</fullName>
    </recommendedName>
</protein>
<dbReference type="GO" id="GO:0003684">
    <property type="term" value="F:damaged DNA binding"/>
    <property type="evidence" value="ECO:0007669"/>
    <property type="project" value="UniProtKB-UniRule"/>
</dbReference>
<evidence type="ECO:0000256" key="2">
    <source>
        <dbReference type="ARBA" id="ARBA00022763"/>
    </source>
</evidence>
<dbReference type="Pfam" id="PF00627">
    <property type="entry name" value="UBA"/>
    <property type="match status" value="2"/>
</dbReference>
<dbReference type="InterPro" id="IPR009060">
    <property type="entry name" value="UBA-like_sf"/>
</dbReference>
<dbReference type="GO" id="GO:0005654">
    <property type="term" value="C:nucleoplasm"/>
    <property type="evidence" value="ECO:0007669"/>
    <property type="project" value="TreeGrafter"/>
</dbReference>
<dbReference type="GO" id="GO:0006289">
    <property type="term" value="P:nucleotide-excision repair"/>
    <property type="evidence" value="ECO:0007669"/>
    <property type="project" value="UniProtKB-UniRule"/>
</dbReference>
<dbReference type="FunFam" id="1.10.8.10:FF:000002">
    <property type="entry name" value="UV excision repair protein RAD23 homolog"/>
    <property type="match status" value="1"/>
</dbReference>
<feature type="compositionally biased region" description="Polar residues" evidence="6">
    <location>
        <begin position="91"/>
        <end position="100"/>
    </location>
</feature>
<keyword evidence="2 5" id="KW-0227">DNA damage</keyword>
<evidence type="ECO:0000259" key="8">
    <source>
        <dbReference type="PROSITE" id="PS50053"/>
    </source>
</evidence>
<dbReference type="InterPro" id="IPR036353">
    <property type="entry name" value="XPC-bd_sf"/>
</dbReference>
<dbReference type="InterPro" id="IPR015360">
    <property type="entry name" value="XPC-bd"/>
</dbReference>
<dbReference type="InterPro" id="IPR015940">
    <property type="entry name" value="UBA"/>
</dbReference>
<evidence type="ECO:0000256" key="5">
    <source>
        <dbReference type="RuleBase" id="RU367049"/>
    </source>
</evidence>
<evidence type="ECO:0000256" key="3">
    <source>
        <dbReference type="ARBA" id="ARBA00023204"/>
    </source>
</evidence>
<accession>A0A1E4TWI9</accession>
<organism evidence="9 10">
    <name type="scientific">Pachysolen tannophilus NRRL Y-2460</name>
    <dbReference type="NCBI Taxonomy" id="669874"/>
    <lineage>
        <taxon>Eukaryota</taxon>
        <taxon>Fungi</taxon>
        <taxon>Dikarya</taxon>
        <taxon>Ascomycota</taxon>
        <taxon>Saccharomycotina</taxon>
        <taxon>Pichiomycetes</taxon>
        <taxon>Pachysolenaceae</taxon>
        <taxon>Pachysolen</taxon>
    </lineage>
</organism>
<dbReference type="InterPro" id="IPR000626">
    <property type="entry name" value="Ubiquitin-like_dom"/>
</dbReference>
<feature type="compositionally biased region" description="Low complexity" evidence="6">
    <location>
        <begin position="101"/>
        <end position="135"/>
    </location>
</feature>
<keyword evidence="5" id="KW-0963">Cytoplasm</keyword>
<feature type="region of interest" description="Disordered" evidence="6">
    <location>
        <begin position="80"/>
        <end position="147"/>
    </location>
</feature>
<keyword evidence="4 5" id="KW-0539">Nucleus</keyword>
<dbReference type="GO" id="GO:0000111">
    <property type="term" value="C:nucleotide-excision repair factor 2 complex"/>
    <property type="evidence" value="ECO:0007669"/>
    <property type="project" value="EnsemblFungi"/>
</dbReference>
<dbReference type="SMART" id="SM00213">
    <property type="entry name" value="UBQ"/>
    <property type="match status" value="1"/>
</dbReference>
<feature type="domain" description="UBA" evidence="7">
    <location>
        <begin position="151"/>
        <end position="191"/>
    </location>
</feature>
<feature type="domain" description="Ubiquitin-like" evidence="8">
    <location>
        <begin position="1"/>
        <end position="76"/>
    </location>
</feature>
<comment type="function">
    <text evidence="5">Multiubiquitin chain receptor involved in modulation of proteasomal degradation. Involved in nucleotide excision repair.</text>
</comment>
<dbReference type="GO" id="GO:0005829">
    <property type="term" value="C:cytosol"/>
    <property type="evidence" value="ECO:0007669"/>
    <property type="project" value="TreeGrafter"/>
</dbReference>
<dbReference type="SUPFAM" id="SSF101238">
    <property type="entry name" value="XPC-binding domain"/>
    <property type="match status" value="1"/>
</dbReference>
<dbReference type="Gene3D" id="1.10.10.540">
    <property type="entry name" value="XPC-binding domain"/>
    <property type="match status" value="1"/>
</dbReference>
<dbReference type="SMART" id="SM00165">
    <property type="entry name" value="UBA"/>
    <property type="match status" value="2"/>
</dbReference>
<dbReference type="NCBIfam" id="TIGR00601">
    <property type="entry name" value="rad23"/>
    <property type="match status" value="1"/>
</dbReference>
<dbReference type="InterPro" id="IPR004806">
    <property type="entry name" value="Rad23"/>
</dbReference>
<dbReference type="CDD" id="cd01805">
    <property type="entry name" value="Ubl_Rad23"/>
    <property type="match status" value="1"/>
</dbReference>
<dbReference type="Gene3D" id="1.10.8.10">
    <property type="entry name" value="DNA helicase RuvA subunit, C-terminal domain"/>
    <property type="match status" value="2"/>
</dbReference>
<dbReference type="CDD" id="cd14281">
    <property type="entry name" value="UBA2_Rad23_like"/>
    <property type="match status" value="1"/>
</dbReference>
<dbReference type="PANTHER" id="PTHR10621">
    <property type="entry name" value="UV EXCISION REPAIR PROTEIN RAD23"/>
    <property type="match status" value="1"/>
</dbReference>
<dbReference type="InterPro" id="IPR029071">
    <property type="entry name" value="Ubiquitin-like_domsf"/>
</dbReference>
<dbReference type="SUPFAM" id="SSF46934">
    <property type="entry name" value="UBA-like"/>
    <property type="match status" value="2"/>
</dbReference>
<comment type="similarity">
    <text evidence="5">Belongs to the RAD23 family.</text>
</comment>
<evidence type="ECO:0000259" key="7">
    <source>
        <dbReference type="PROSITE" id="PS50030"/>
    </source>
</evidence>
<proteinExistence type="inferred from homology"/>
<comment type="subcellular location">
    <subcellularLocation>
        <location evidence="5">Nucleus</location>
    </subcellularLocation>
    <subcellularLocation>
        <location evidence="5">Cytoplasm</location>
    </subcellularLocation>
</comment>
<dbReference type="GO" id="GO:0043130">
    <property type="term" value="F:ubiquitin binding"/>
    <property type="evidence" value="ECO:0007669"/>
    <property type="project" value="UniProtKB-UniRule"/>
</dbReference>
<name>A0A1E4TWI9_PACTA</name>
<dbReference type="Pfam" id="PF00240">
    <property type="entry name" value="ubiquitin"/>
    <property type="match status" value="1"/>
</dbReference>
<sequence length="383" mass="41178">MQVIFKDFKKEKIPIELELSDTVLSVKEKLGAIKKCDTDQLKFVYSGKVLQDDKTFENFKVKENDQIIFMISKAKKQVSGGASASEPPAVQKTNASLSNAQEGTSEGTSQGTSTVRPAGSAAPAESAASALSAAEGEGEQNFDASTFAVGSSRESAIKNIMEMGYERSQVERALRAAFNNPDRAVEYLLTGIPENLSHAEQQGAGNQQQQESQEQQQHHDATGEAAGNLFEQAAAAAAAAAASPSGSTGQGAVQAPEGSQLEHLHQLREVLQTHPEMIEYVLQQIATQNPQLAQLIQENPEEFVRLMLEGSNGEDLEELMGPAGEGVGEEGEEGGVRIAITQDEEAAINRLCELGFDRNLVIQVYFACDKNEEMAADVLFSEQ</sequence>
<feature type="compositionally biased region" description="Low complexity" evidence="6">
    <location>
        <begin position="200"/>
        <end position="215"/>
    </location>
</feature>
<feature type="non-terminal residue" evidence="9">
    <location>
        <position position="383"/>
    </location>
</feature>
<dbReference type="SUPFAM" id="SSF54236">
    <property type="entry name" value="Ubiquitin-like"/>
    <property type="match status" value="1"/>
</dbReference>
<feature type="region of interest" description="Disordered" evidence="6">
    <location>
        <begin position="237"/>
        <end position="258"/>
    </location>
</feature>
<dbReference type="Pfam" id="PF09280">
    <property type="entry name" value="XPC-binding"/>
    <property type="match status" value="1"/>
</dbReference>
<feature type="domain" description="UBA" evidence="7">
    <location>
        <begin position="341"/>
        <end position="382"/>
    </location>
</feature>